<dbReference type="KEGG" id="saux:SAI6T6_1004870"/>
<dbReference type="KEGG" id="sauy:SAI8T7_1004900"/>
<dbReference type="InterPro" id="IPR049500">
    <property type="entry name" value="Peptidase_M50B-like"/>
</dbReference>
<name>A0A7U7EXX4_STAAU</name>
<accession>A0A7U7EXX4</accession>
<sequence>MRLTMNYLSNFFNTTIQLNIYIIVIVAACYIAIHQYRHKPVLNYLDVILNYIPVLTHEFGHVLFNKLAGGRAKDLVIVTSPRERQQTLQQGFAITQSRHLAGQWLTTIGGYLMPPIMLLIGLASSHYQIPSFFIFTYLLIFIYFLILTSRKGSPIVVITLISIMLYFILKDENIVEIQLLVTMSYQYILGVLLGEVLQSSWTIAKLTFQRPSPQWDGSALKELSHVPIFIYSTIWIIFNLYAVNILLKYTHLIN</sequence>
<dbReference type="EMBL" id="HE579071">
    <property type="protein sequence ID" value="CCJ22241.1"/>
    <property type="molecule type" value="Genomic_DNA"/>
</dbReference>
<keyword evidence="1" id="KW-0472">Membrane</keyword>
<dbReference type="KEGG" id="sauv:SAI7S6_1004900"/>
<feature type="transmembrane region" description="Helical" evidence="1">
    <location>
        <begin position="228"/>
        <end position="247"/>
    </location>
</feature>
<protein>
    <submittedName>
        <fullName evidence="2">Membrane spanning protein</fullName>
    </submittedName>
</protein>
<dbReference type="AlphaFoldDB" id="A0A7U7EXX4"/>
<dbReference type="KEGG" id="sauw:SAI5S5_1004860"/>
<feature type="transmembrane region" description="Helical" evidence="1">
    <location>
        <begin position="104"/>
        <end position="123"/>
    </location>
</feature>
<dbReference type="Proteomes" id="UP000032744">
    <property type="component" value="Chromosome"/>
</dbReference>
<evidence type="ECO:0000256" key="1">
    <source>
        <dbReference type="SAM" id="Phobius"/>
    </source>
</evidence>
<reference evidence="2 3" key="1">
    <citation type="journal article" date="2012" name="PLoS ONE">
        <title>Short term evolution of a highly transmissible methicillin-resistant Staphylococcus aureus clone (ST228) in a tertiary care hospital.</title>
        <authorList>
            <person name="Vogel V."/>
            <person name="Falquet L."/>
            <person name="Calderon-Copete S.P."/>
            <person name="Basset P."/>
            <person name="Blanc D.S."/>
        </authorList>
    </citation>
    <scope>NUCLEOTIDE SEQUENCE [LARGE SCALE GENOMIC DNA]</scope>
    <source>
        <strain evidence="3">ST228/18412</strain>
    </source>
</reference>
<evidence type="ECO:0000313" key="3">
    <source>
        <dbReference type="Proteomes" id="UP000032744"/>
    </source>
</evidence>
<dbReference type="Pfam" id="PF13398">
    <property type="entry name" value="Peptidase_M50B"/>
    <property type="match status" value="1"/>
</dbReference>
<keyword evidence="1" id="KW-0812">Transmembrane</keyword>
<dbReference type="KEGG" id="saut:SAI1T1_2004890"/>
<evidence type="ECO:0000313" key="2">
    <source>
        <dbReference type="EMBL" id="CCJ22241.1"/>
    </source>
</evidence>
<proteinExistence type="predicted"/>
<feature type="transmembrane region" description="Helical" evidence="1">
    <location>
        <begin position="129"/>
        <end position="146"/>
    </location>
</feature>
<organism evidence="2 3">
    <name type="scientific">Staphylococcus aureus subsp. aureus ST228</name>
    <dbReference type="NCBI Taxonomy" id="1074919"/>
    <lineage>
        <taxon>Bacteria</taxon>
        <taxon>Bacillati</taxon>
        <taxon>Bacillota</taxon>
        <taxon>Bacilli</taxon>
        <taxon>Bacillales</taxon>
        <taxon>Staphylococcaceae</taxon>
        <taxon>Staphylococcus</taxon>
    </lineage>
</organism>
<feature type="transmembrane region" description="Helical" evidence="1">
    <location>
        <begin position="12"/>
        <end position="33"/>
    </location>
</feature>
<gene>
    <name evidence="2" type="ORF">SAI7S6_1004900</name>
</gene>
<keyword evidence="1" id="KW-1133">Transmembrane helix</keyword>
<dbReference type="KEGG" id="sauk:SAI3T3_1004900"/>
<feature type="transmembrane region" description="Helical" evidence="1">
    <location>
        <begin position="153"/>
        <end position="169"/>
    </location>
</feature>
<dbReference type="KEGG" id="sauq:SAI4T8_1004890"/>
<dbReference type="PROSITE" id="PS51257">
    <property type="entry name" value="PROKAR_LIPOPROTEIN"/>
    <property type="match status" value="1"/>
</dbReference>
<dbReference type="KEGG" id="sauj:SAI2T2_1004910"/>